<evidence type="ECO:0000259" key="1">
    <source>
        <dbReference type="Pfam" id="PF03478"/>
    </source>
</evidence>
<dbReference type="PANTHER" id="PTHR44586">
    <property type="entry name" value="F-BOX DOMAIN CONTAINING PROTEIN, EXPRESSED"/>
    <property type="match status" value="1"/>
</dbReference>
<dbReference type="ExpressionAtlas" id="A0A2K2DDS1">
    <property type="expression patterns" value="baseline"/>
</dbReference>
<dbReference type="InterPro" id="IPR005174">
    <property type="entry name" value="KIB1-4_b-propeller"/>
</dbReference>
<dbReference type="Proteomes" id="UP000008810">
    <property type="component" value="Chromosome 2"/>
</dbReference>
<evidence type="ECO:0000313" key="3">
    <source>
        <dbReference type="EnsemblPlants" id="PNT72423"/>
    </source>
</evidence>
<sequence length="245" mass="27533">MIVSLPQPPCTGSPRISSTTLCSLDPTLRSCFIAGSSHGWLVIADERSNLLLVNPITRAQIVLPPAVTIKNVQGCYTAEGVLDSYTLLDLDLDLETQGCNLQACTCDLSLEEGRFFFYWRVAMSADPSSGNCIVMILHMPEKHISFTRVGDTQWTWINVHPDCFDYCDVFYNDSDGLFYAMRRSGEVHTIDVNGPYPVVKVILNPMTRSRDSSRYIVQAPWGAILQVWRNDQPIRRGEYRSDCQA</sequence>
<reference evidence="2 3" key="1">
    <citation type="journal article" date="2010" name="Nature">
        <title>Genome sequencing and analysis of the model grass Brachypodium distachyon.</title>
        <authorList>
            <consortium name="International Brachypodium Initiative"/>
        </authorList>
    </citation>
    <scope>NUCLEOTIDE SEQUENCE [LARGE SCALE GENOMIC DNA]</scope>
    <source>
        <strain evidence="2 3">Bd21</strain>
    </source>
</reference>
<protein>
    <recommendedName>
        <fullName evidence="1">KIB1-4 beta-propeller domain-containing protein</fullName>
    </recommendedName>
</protein>
<dbReference type="STRING" id="15368.A0A2K2DDS1"/>
<evidence type="ECO:0000313" key="4">
    <source>
        <dbReference type="Proteomes" id="UP000008810"/>
    </source>
</evidence>
<gene>
    <name evidence="2" type="ORF">BRADI_2g43971v3</name>
</gene>
<dbReference type="OrthoDB" id="690960at2759"/>
<dbReference type="Pfam" id="PF03478">
    <property type="entry name" value="Beta-prop_KIB1-4"/>
    <property type="match status" value="1"/>
</dbReference>
<name>A0A2K2DDS1_BRADI</name>
<dbReference type="EMBL" id="CM000881">
    <property type="protein sequence ID" value="PNT72423.1"/>
    <property type="molecule type" value="Genomic_DNA"/>
</dbReference>
<reference evidence="3" key="3">
    <citation type="submission" date="2018-08" db="UniProtKB">
        <authorList>
            <consortium name="EnsemblPlants"/>
        </authorList>
    </citation>
    <scope>IDENTIFICATION</scope>
    <source>
        <strain evidence="3">cv. Bd21</strain>
    </source>
</reference>
<dbReference type="InParanoid" id="A0A2K2DDS1"/>
<organism evidence="2">
    <name type="scientific">Brachypodium distachyon</name>
    <name type="common">Purple false brome</name>
    <name type="synonym">Trachynia distachya</name>
    <dbReference type="NCBI Taxonomy" id="15368"/>
    <lineage>
        <taxon>Eukaryota</taxon>
        <taxon>Viridiplantae</taxon>
        <taxon>Streptophyta</taxon>
        <taxon>Embryophyta</taxon>
        <taxon>Tracheophyta</taxon>
        <taxon>Spermatophyta</taxon>
        <taxon>Magnoliopsida</taxon>
        <taxon>Liliopsida</taxon>
        <taxon>Poales</taxon>
        <taxon>Poaceae</taxon>
        <taxon>BOP clade</taxon>
        <taxon>Pooideae</taxon>
        <taxon>Stipodae</taxon>
        <taxon>Brachypodieae</taxon>
        <taxon>Brachypodium</taxon>
    </lineage>
</organism>
<proteinExistence type="predicted"/>
<accession>A0A2K2DDS1</accession>
<dbReference type="EnsemblPlants" id="PNT72423">
    <property type="protein sequence ID" value="PNT72423"/>
    <property type="gene ID" value="BRADI_2g43971v3"/>
</dbReference>
<reference evidence="2" key="2">
    <citation type="submission" date="2017-06" db="EMBL/GenBank/DDBJ databases">
        <title>WGS assembly of Brachypodium distachyon.</title>
        <authorList>
            <consortium name="The International Brachypodium Initiative"/>
            <person name="Lucas S."/>
            <person name="Harmon-Smith M."/>
            <person name="Lail K."/>
            <person name="Tice H."/>
            <person name="Grimwood J."/>
            <person name="Bruce D."/>
            <person name="Barry K."/>
            <person name="Shu S."/>
            <person name="Lindquist E."/>
            <person name="Wang M."/>
            <person name="Pitluck S."/>
            <person name="Vogel J.P."/>
            <person name="Garvin D.F."/>
            <person name="Mockler T.C."/>
            <person name="Schmutz J."/>
            <person name="Rokhsar D."/>
            <person name="Bevan M.W."/>
        </authorList>
    </citation>
    <scope>NUCLEOTIDE SEQUENCE</scope>
    <source>
        <strain evidence="2">Bd21</strain>
    </source>
</reference>
<feature type="domain" description="KIB1-4 beta-propeller" evidence="1">
    <location>
        <begin position="25"/>
        <end position="230"/>
    </location>
</feature>
<evidence type="ECO:0000313" key="2">
    <source>
        <dbReference type="EMBL" id="PNT72423.1"/>
    </source>
</evidence>
<keyword evidence="4" id="KW-1185">Reference proteome</keyword>
<dbReference type="Gramene" id="PNT72423">
    <property type="protein sequence ID" value="PNT72423"/>
    <property type="gene ID" value="BRADI_2g43971v3"/>
</dbReference>
<dbReference type="PANTHER" id="PTHR44586:SF17">
    <property type="entry name" value="DUF295 DOMAIN-CONTAINING PROTEIN"/>
    <property type="match status" value="1"/>
</dbReference>
<dbReference type="AlphaFoldDB" id="A0A2K2DDS1"/>